<reference evidence="1" key="2">
    <citation type="submission" date="2020-11" db="EMBL/GenBank/DDBJ databases">
        <authorList>
            <person name="McCartney M.A."/>
            <person name="Auch B."/>
            <person name="Kono T."/>
            <person name="Mallez S."/>
            <person name="Becker A."/>
            <person name="Gohl D.M."/>
            <person name="Silverstein K.A.T."/>
            <person name="Koren S."/>
            <person name="Bechman K.B."/>
            <person name="Herman A."/>
            <person name="Abrahante J.E."/>
            <person name="Garbe J."/>
        </authorList>
    </citation>
    <scope>NUCLEOTIDE SEQUENCE</scope>
    <source>
        <strain evidence="1">Duluth1</strain>
        <tissue evidence="1">Whole animal</tissue>
    </source>
</reference>
<comment type="caution">
    <text evidence="1">The sequence shown here is derived from an EMBL/GenBank/DDBJ whole genome shotgun (WGS) entry which is preliminary data.</text>
</comment>
<protein>
    <submittedName>
        <fullName evidence="1">Uncharacterized protein</fullName>
    </submittedName>
</protein>
<proteinExistence type="predicted"/>
<dbReference type="AlphaFoldDB" id="A0A9D4EKX2"/>
<accession>A0A9D4EKX2</accession>
<name>A0A9D4EKX2_DREPO</name>
<organism evidence="1 2">
    <name type="scientific">Dreissena polymorpha</name>
    <name type="common">Zebra mussel</name>
    <name type="synonym">Mytilus polymorpha</name>
    <dbReference type="NCBI Taxonomy" id="45954"/>
    <lineage>
        <taxon>Eukaryota</taxon>
        <taxon>Metazoa</taxon>
        <taxon>Spiralia</taxon>
        <taxon>Lophotrochozoa</taxon>
        <taxon>Mollusca</taxon>
        <taxon>Bivalvia</taxon>
        <taxon>Autobranchia</taxon>
        <taxon>Heteroconchia</taxon>
        <taxon>Euheterodonta</taxon>
        <taxon>Imparidentia</taxon>
        <taxon>Neoheterodontei</taxon>
        <taxon>Myida</taxon>
        <taxon>Dreissenoidea</taxon>
        <taxon>Dreissenidae</taxon>
        <taxon>Dreissena</taxon>
    </lineage>
</organism>
<dbReference type="Proteomes" id="UP000828390">
    <property type="component" value="Unassembled WGS sequence"/>
</dbReference>
<evidence type="ECO:0000313" key="1">
    <source>
        <dbReference type="EMBL" id="KAH3781198.1"/>
    </source>
</evidence>
<evidence type="ECO:0000313" key="2">
    <source>
        <dbReference type="Proteomes" id="UP000828390"/>
    </source>
</evidence>
<sequence length="56" mass="6625">MRFFILKGATDEKSKYVHELVENIERDEDVREIFAILEIQTVLMTLIVSTEQKQLL</sequence>
<reference evidence="1" key="1">
    <citation type="journal article" date="2019" name="bioRxiv">
        <title>The Genome of the Zebra Mussel, Dreissena polymorpha: A Resource for Invasive Species Research.</title>
        <authorList>
            <person name="McCartney M.A."/>
            <person name="Auch B."/>
            <person name="Kono T."/>
            <person name="Mallez S."/>
            <person name="Zhang Y."/>
            <person name="Obille A."/>
            <person name="Becker A."/>
            <person name="Abrahante J.E."/>
            <person name="Garbe J."/>
            <person name="Badalamenti J.P."/>
            <person name="Herman A."/>
            <person name="Mangelson H."/>
            <person name="Liachko I."/>
            <person name="Sullivan S."/>
            <person name="Sone E.D."/>
            <person name="Koren S."/>
            <person name="Silverstein K.A.T."/>
            <person name="Beckman K.B."/>
            <person name="Gohl D.M."/>
        </authorList>
    </citation>
    <scope>NUCLEOTIDE SEQUENCE</scope>
    <source>
        <strain evidence="1">Duluth1</strain>
        <tissue evidence="1">Whole animal</tissue>
    </source>
</reference>
<keyword evidence="2" id="KW-1185">Reference proteome</keyword>
<dbReference type="EMBL" id="JAIWYP010000008">
    <property type="protein sequence ID" value="KAH3781198.1"/>
    <property type="molecule type" value="Genomic_DNA"/>
</dbReference>
<gene>
    <name evidence="1" type="ORF">DPMN_159024</name>
</gene>